<dbReference type="EMBL" id="UOEK01000482">
    <property type="protein sequence ID" value="VAW08689.1"/>
    <property type="molecule type" value="Genomic_DNA"/>
</dbReference>
<evidence type="ECO:0000256" key="9">
    <source>
        <dbReference type="ARBA" id="ARBA00022982"/>
    </source>
</evidence>
<evidence type="ECO:0000256" key="12">
    <source>
        <dbReference type="ARBA" id="ARBA00023014"/>
    </source>
</evidence>
<feature type="domain" description="4Fe-4S ferredoxin-type" evidence="15">
    <location>
        <begin position="534"/>
        <end position="563"/>
    </location>
</feature>
<dbReference type="Pfam" id="PF02775">
    <property type="entry name" value="TPP_enzyme_C"/>
    <property type="match status" value="1"/>
</dbReference>
<accession>A0A3B0T9B8</accession>
<evidence type="ECO:0000259" key="15">
    <source>
        <dbReference type="PROSITE" id="PS51379"/>
    </source>
</evidence>
<evidence type="ECO:0000256" key="3">
    <source>
        <dbReference type="ARBA" id="ARBA00011238"/>
    </source>
</evidence>
<dbReference type="NCBIfam" id="TIGR03336">
    <property type="entry name" value="IOR_alpha"/>
    <property type="match status" value="1"/>
</dbReference>
<dbReference type="GO" id="GO:0051539">
    <property type="term" value="F:4 iron, 4 sulfur cluster binding"/>
    <property type="evidence" value="ECO:0007669"/>
    <property type="project" value="UniProtKB-KW"/>
</dbReference>
<evidence type="ECO:0000256" key="2">
    <source>
        <dbReference type="ARBA" id="ARBA00002995"/>
    </source>
</evidence>
<evidence type="ECO:0000256" key="13">
    <source>
        <dbReference type="ARBA" id="ARBA00030514"/>
    </source>
</evidence>
<feature type="domain" description="4Fe-4S ferredoxin-type" evidence="15">
    <location>
        <begin position="568"/>
        <end position="597"/>
    </location>
</feature>
<keyword evidence="9" id="KW-0249">Electron transport</keyword>
<keyword evidence="11" id="KW-0408">Iron</keyword>
<dbReference type="SUPFAM" id="SSF52518">
    <property type="entry name" value="Thiamin diphosphate-binding fold (THDP-binding)"/>
    <property type="match status" value="2"/>
</dbReference>
<keyword evidence="7" id="KW-0004">4Fe-4S</keyword>
<evidence type="ECO:0000256" key="10">
    <source>
        <dbReference type="ARBA" id="ARBA00023002"/>
    </source>
</evidence>
<keyword evidence="10 16" id="KW-0560">Oxidoreductase</keyword>
<evidence type="ECO:0000256" key="14">
    <source>
        <dbReference type="ARBA" id="ARBA00048332"/>
    </source>
</evidence>
<comment type="subunit">
    <text evidence="3">Heterodimer of the IorA and IorB subunits.</text>
</comment>
<evidence type="ECO:0000256" key="7">
    <source>
        <dbReference type="ARBA" id="ARBA00022485"/>
    </source>
</evidence>
<dbReference type="Gene3D" id="3.40.50.970">
    <property type="match status" value="2"/>
</dbReference>
<dbReference type="FunFam" id="3.40.50.970:FF:000039">
    <property type="entry name" value="Indolepyruvate oxidoreductase subunit IorA"/>
    <property type="match status" value="1"/>
</dbReference>
<evidence type="ECO:0000256" key="4">
    <source>
        <dbReference type="ARBA" id="ARBA00012812"/>
    </source>
</evidence>
<keyword evidence="8" id="KW-0479">Metal-binding</keyword>
<dbReference type="PANTHER" id="PTHR43710">
    <property type="entry name" value="2-HYDROXYACYL-COA LYASE"/>
    <property type="match status" value="1"/>
</dbReference>
<dbReference type="InterPro" id="IPR011766">
    <property type="entry name" value="TPP_enzyme_TPP-bd"/>
</dbReference>
<name>A0A3B0T9B8_9ZZZZ</name>
<proteinExistence type="predicted"/>
<dbReference type="CDD" id="cd02008">
    <property type="entry name" value="TPP_IOR_alpha"/>
    <property type="match status" value="1"/>
</dbReference>
<dbReference type="SUPFAM" id="SSF52922">
    <property type="entry name" value="TK C-terminal domain-like"/>
    <property type="match status" value="1"/>
</dbReference>
<dbReference type="Pfam" id="PF01855">
    <property type="entry name" value="POR_N"/>
    <property type="match status" value="1"/>
</dbReference>
<evidence type="ECO:0000256" key="6">
    <source>
        <dbReference type="ARBA" id="ARBA00022448"/>
    </source>
</evidence>
<dbReference type="InterPro" id="IPR017896">
    <property type="entry name" value="4Fe4S_Fe-S-bd"/>
</dbReference>
<keyword evidence="16" id="KW-0670">Pyruvate</keyword>
<dbReference type="GO" id="GO:0046872">
    <property type="term" value="F:metal ion binding"/>
    <property type="evidence" value="ECO:0007669"/>
    <property type="project" value="UniProtKB-KW"/>
</dbReference>
<dbReference type="PANTHER" id="PTHR43710:SF5">
    <property type="entry name" value="INDOLEPYRUVATE FERREDOXIN OXIDOREDUCTASE ALPHA SUBUNIT"/>
    <property type="match status" value="1"/>
</dbReference>
<dbReference type="EC" id="1.2.7.8" evidence="4"/>
<dbReference type="InterPro" id="IPR009014">
    <property type="entry name" value="Transketo_C/PFOR_II"/>
</dbReference>
<comment type="cofactor">
    <cofactor evidence="1">
        <name>[4Fe-4S] cluster</name>
        <dbReference type="ChEBI" id="CHEBI:49883"/>
    </cofactor>
</comment>
<dbReference type="PROSITE" id="PS00198">
    <property type="entry name" value="4FE4S_FER_1"/>
    <property type="match status" value="1"/>
</dbReference>
<dbReference type="AlphaFoldDB" id="A0A3B0T9B8"/>
<evidence type="ECO:0000256" key="8">
    <source>
        <dbReference type="ARBA" id="ARBA00022723"/>
    </source>
</evidence>
<evidence type="ECO:0000256" key="11">
    <source>
        <dbReference type="ARBA" id="ARBA00023004"/>
    </source>
</evidence>
<gene>
    <name evidence="16" type="ORF">MNBD_ACTINO02-630</name>
</gene>
<dbReference type="InterPro" id="IPR017721">
    <property type="entry name" value="IorA"/>
</dbReference>
<comment type="catalytic activity">
    <reaction evidence="14">
        <text>indole-3-pyruvate + 2 oxidized [2Fe-2S]-[ferredoxin] + CoA = (indol-3-yl)acetyl-CoA + 2 reduced [2Fe-2S]-[ferredoxin] + CO2 + H(+)</text>
        <dbReference type="Rhea" id="RHEA:12645"/>
        <dbReference type="Rhea" id="RHEA-COMP:10000"/>
        <dbReference type="Rhea" id="RHEA-COMP:10001"/>
        <dbReference type="ChEBI" id="CHEBI:15378"/>
        <dbReference type="ChEBI" id="CHEBI:16526"/>
        <dbReference type="ChEBI" id="CHEBI:17640"/>
        <dbReference type="ChEBI" id="CHEBI:33737"/>
        <dbReference type="ChEBI" id="CHEBI:33738"/>
        <dbReference type="ChEBI" id="CHEBI:57271"/>
        <dbReference type="ChEBI" id="CHEBI:57287"/>
        <dbReference type="EC" id="1.2.7.8"/>
    </reaction>
</comment>
<dbReference type="InterPro" id="IPR045025">
    <property type="entry name" value="HACL1-like"/>
</dbReference>
<evidence type="ECO:0000256" key="1">
    <source>
        <dbReference type="ARBA" id="ARBA00001966"/>
    </source>
</evidence>
<sequence length="604" mass="63450">MTIDAAPHKKVSTGVLLSGNEAIARGAVEAGALIAVGYPGTPSTEILESIADRTDIDVRWAPNEKVALDVALGASLGGVRALATMKHVGLNVAADTFMTMAYTGVGAGLVIACADDPGMHSSQNEQDTRAYARMAGVPLLEPSDSAEAKAFTALAFDISEEFDTPVLIRTTTRVSHNRGVVKLGSRADKPVIGFQHNPKKYVMIPGHARARRPVFLDRLKRLSKYAETSPLTVELDGTSTFGVITSGIAHHYVREVLPDARVLKLGMSYPIPVARIREFAETVDRLFVVEELDPIVENDLHAAGIDVEGKTFFPQIGELNPDTVRRGFAAAGILPPQISIEPAPPTVARPPLMCPGCPHTPPFLVLKRIGAVVTGDIGCYTLAALQPLAAMDTCVAMGSSIGMAIGLAASGGADGPVVATIGDSTFLHGGIPGLADAVYSQANITVLILDNGTTAMTGGQEHPGTGLTLQGSDTIPVDFVALCRSLGVRDVRVIDPYDVAATYAALEGAAAFVGPSVVITNRPCVEAPMKIRDLPYEVIADACTACQACMTAGCPSIIWSDETFEGRRKVYIDTDTCTGCTLCAQLCPPLAIVPINKTKESTNV</sequence>
<dbReference type="InterPro" id="IPR017900">
    <property type="entry name" value="4Fe4S_Fe_S_CS"/>
</dbReference>
<organism evidence="16">
    <name type="scientific">hydrothermal vent metagenome</name>
    <dbReference type="NCBI Taxonomy" id="652676"/>
    <lineage>
        <taxon>unclassified sequences</taxon>
        <taxon>metagenomes</taxon>
        <taxon>ecological metagenomes</taxon>
    </lineage>
</organism>
<dbReference type="InterPro" id="IPR029061">
    <property type="entry name" value="THDP-binding"/>
</dbReference>
<keyword evidence="12" id="KW-0411">Iron-sulfur</keyword>
<evidence type="ECO:0000313" key="16">
    <source>
        <dbReference type="EMBL" id="VAW08689.1"/>
    </source>
</evidence>
<dbReference type="SUPFAM" id="SSF54862">
    <property type="entry name" value="4Fe-4S ferredoxins"/>
    <property type="match status" value="1"/>
</dbReference>
<dbReference type="PROSITE" id="PS51379">
    <property type="entry name" value="4FE4S_FER_2"/>
    <property type="match status" value="2"/>
</dbReference>
<dbReference type="InterPro" id="IPR002880">
    <property type="entry name" value="Pyrv_Fd/Flavodoxin_OxRdtase_N"/>
</dbReference>
<dbReference type="GO" id="GO:0030976">
    <property type="term" value="F:thiamine pyrophosphate binding"/>
    <property type="evidence" value="ECO:0007669"/>
    <property type="project" value="InterPro"/>
</dbReference>
<evidence type="ECO:0000256" key="5">
    <source>
        <dbReference type="ARBA" id="ARBA00017710"/>
    </source>
</evidence>
<protein>
    <recommendedName>
        <fullName evidence="5">Indolepyruvate oxidoreductase subunit IorA</fullName>
        <ecNumber evidence="4">1.2.7.8</ecNumber>
    </recommendedName>
    <alternativeName>
        <fullName evidence="13">Indolepyruvate ferredoxin oxidoreductase subunit alpha</fullName>
    </alternativeName>
</protein>
<dbReference type="Gene3D" id="3.30.70.20">
    <property type="match status" value="1"/>
</dbReference>
<dbReference type="PIRSF" id="PIRSF006439">
    <property type="entry name" value="Indolepyruvate_ferr_oxidored"/>
    <property type="match status" value="1"/>
</dbReference>
<keyword evidence="6" id="KW-0813">Transport</keyword>
<dbReference type="GO" id="GO:0043805">
    <property type="term" value="F:indolepyruvate ferredoxin oxidoreductase activity"/>
    <property type="evidence" value="ECO:0007669"/>
    <property type="project" value="UniProtKB-EC"/>
</dbReference>
<comment type="function">
    <text evidence="2">Catalyzes the ferredoxin-dependent oxidative decarboxylation of arylpyruvates.</text>
</comment>
<dbReference type="Pfam" id="PF12838">
    <property type="entry name" value="Fer4_7"/>
    <property type="match status" value="1"/>
</dbReference>
<reference evidence="16" key="1">
    <citation type="submission" date="2018-06" db="EMBL/GenBank/DDBJ databases">
        <authorList>
            <person name="Zhirakovskaya E."/>
        </authorList>
    </citation>
    <scope>NUCLEOTIDE SEQUENCE</scope>
</reference>
<dbReference type="CDD" id="cd07034">
    <property type="entry name" value="TPP_PYR_PFOR_IOR-alpha_like"/>
    <property type="match status" value="1"/>
</dbReference>